<feature type="binding site" evidence="2">
    <location>
        <position position="94"/>
    </location>
    <ligand>
        <name>Mg(2+)</name>
        <dbReference type="ChEBI" id="CHEBI:18420"/>
        <label>1</label>
        <note>catalytic</note>
    </ligand>
</feature>
<protein>
    <submittedName>
        <fullName evidence="3">Myo-inositol-1(Or 4)-monophosphatase</fullName>
    </submittedName>
</protein>
<evidence type="ECO:0000256" key="1">
    <source>
        <dbReference type="ARBA" id="ARBA00009759"/>
    </source>
</evidence>
<dbReference type="GO" id="GO:0008934">
    <property type="term" value="F:inositol monophosphate 1-phosphatase activity"/>
    <property type="evidence" value="ECO:0007669"/>
    <property type="project" value="TreeGrafter"/>
</dbReference>
<proteinExistence type="inferred from homology"/>
<dbReference type="GO" id="GO:0046872">
    <property type="term" value="F:metal ion binding"/>
    <property type="evidence" value="ECO:0007669"/>
    <property type="project" value="UniProtKB-KW"/>
</dbReference>
<dbReference type="OrthoDB" id="9785695at2"/>
<evidence type="ECO:0000313" key="3">
    <source>
        <dbReference type="EMBL" id="SFN79609.1"/>
    </source>
</evidence>
<dbReference type="PANTHER" id="PTHR20854:SF4">
    <property type="entry name" value="INOSITOL-1-MONOPHOSPHATASE-RELATED"/>
    <property type="match status" value="1"/>
</dbReference>
<accession>A0A1I5BXW3</accession>
<dbReference type="GO" id="GO:0006020">
    <property type="term" value="P:inositol metabolic process"/>
    <property type="evidence" value="ECO:0007669"/>
    <property type="project" value="TreeGrafter"/>
</dbReference>
<dbReference type="RefSeq" id="WP_074796881.1">
    <property type="nucleotide sequence ID" value="NZ_FOVJ01000003.1"/>
</dbReference>
<evidence type="ECO:0000313" key="4">
    <source>
        <dbReference type="Proteomes" id="UP000183107"/>
    </source>
</evidence>
<dbReference type="Pfam" id="PF00459">
    <property type="entry name" value="Inositol_P"/>
    <property type="match status" value="1"/>
</dbReference>
<keyword evidence="4" id="KW-1185">Reference proteome</keyword>
<sequence length="265" mass="28889">MDNLKFKTPDDEQFFFIEEIEKIARNAGNIIKAHYSEGVAHEFKSGRQVVTSADRESEQLLKEQLLKIHSCSFYGEEEGGDIAEEGDQWMVDPLDGTENMNGYPPLLAVSIGLLRNGKPVLGVIYDPIHSTLYSAQEGGQTRVNGEVARVSSQTDPAKAVISLDFSSKIATRHQTLKQLSRVLEQARAVKVFGAPVLSLAAVATGRLDLFFRPSTKLADMVAGVCMVRASGGKAVDYEGKDWTIRSTGVIAGSSAMVEAYLPCFK</sequence>
<dbReference type="PRINTS" id="PR00377">
    <property type="entry name" value="IMPHPHTASES"/>
</dbReference>
<dbReference type="Gene3D" id="3.40.190.80">
    <property type="match status" value="1"/>
</dbReference>
<feature type="binding site" evidence="2">
    <location>
        <position position="92"/>
    </location>
    <ligand>
        <name>Mg(2+)</name>
        <dbReference type="ChEBI" id="CHEBI:18420"/>
        <label>1</label>
        <note>catalytic</note>
    </ligand>
</feature>
<gene>
    <name evidence="3" type="ORF">SAMN05216386_1870</name>
</gene>
<comment type="similarity">
    <text evidence="1">Belongs to the inositol monophosphatase superfamily.</text>
</comment>
<dbReference type="PANTHER" id="PTHR20854">
    <property type="entry name" value="INOSITOL MONOPHOSPHATASE"/>
    <property type="match status" value="1"/>
</dbReference>
<name>A0A1I5BXW3_9PROT</name>
<keyword evidence="2" id="KW-0460">Magnesium</keyword>
<dbReference type="GO" id="GO:0007165">
    <property type="term" value="P:signal transduction"/>
    <property type="evidence" value="ECO:0007669"/>
    <property type="project" value="TreeGrafter"/>
</dbReference>
<organism evidence="3 4">
    <name type="scientific">Nitrosospira briensis</name>
    <dbReference type="NCBI Taxonomy" id="35799"/>
    <lineage>
        <taxon>Bacteria</taxon>
        <taxon>Pseudomonadati</taxon>
        <taxon>Pseudomonadota</taxon>
        <taxon>Betaproteobacteria</taxon>
        <taxon>Nitrosomonadales</taxon>
        <taxon>Nitrosomonadaceae</taxon>
        <taxon>Nitrosospira</taxon>
    </lineage>
</organism>
<reference evidence="4" key="1">
    <citation type="submission" date="2016-10" db="EMBL/GenBank/DDBJ databases">
        <authorList>
            <person name="Varghese N."/>
        </authorList>
    </citation>
    <scope>NUCLEOTIDE SEQUENCE [LARGE SCALE GENOMIC DNA]</scope>
    <source>
        <strain evidence="4">Nsp8</strain>
    </source>
</reference>
<comment type="cofactor">
    <cofactor evidence="2">
        <name>Mg(2+)</name>
        <dbReference type="ChEBI" id="CHEBI:18420"/>
    </cofactor>
</comment>
<keyword evidence="2" id="KW-0479">Metal-binding</keyword>
<feature type="binding site" evidence="2">
    <location>
        <position position="219"/>
    </location>
    <ligand>
        <name>Mg(2+)</name>
        <dbReference type="ChEBI" id="CHEBI:18420"/>
        <label>1</label>
        <note>catalytic</note>
    </ligand>
</feature>
<dbReference type="Gene3D" id="3.30.540.10">
    <property type="entry name" value="Fructose-1,6-Bisphosphatase, subunit A, domain 1"/>
    <property type="match status" value="1"/>
</dbReference>
<feature type="binding site" evidence="2">
    <location>
        <position position="76"/>
    </location>
    <ligand>
        <name>Mg(2+)</name>
        <dbReference type="ChEBI" id="CHEBI:18420"/>
        <label>1</label>
        <note>catalytic</note>
    </ligand>
</feature>
<dbReference type="Proteomes" id="UP000183107">
    <property type="component" value="Unassembled WGS sequence"/>
</dbReference>
<dbReference type="SUPFAM" id="SSF56655">
    <property type="entry name" value="Carbohydrate phosphatase"/>
    <property type="match status" value="1"/>
</dbReference>
<dbReference type="EMBL" id="FOVJ01000003">
    <property type="protein sequence ID" value="SFN79609.1"/>
    <property type="molecule type" value="Genomic_DNA"/>
</dbReference>
<evidence type="ECO:0000256" key="2">
    <source>
        <dbReference type="PIRSR" id="PIRSR600760-2"/>
    </source>
</evidence>
<dbReference type="InterPro" id="IPR000760">
    <property type="entry name" value="Inositol_monophosphatase-like"/>
</dbReference>
<dbReference type="AlphaFoldDB" id="A0A1I5BXW3"/>
<feature type="binding site" evidence="2">
    <location>
        <position position="95"/>
    </location>
    <ligand>
        <name>Mg(2+)</name>
        <dbReference type="ChEBI" id="CHEBI:18420"/>
        <label>1</label>
        <note>catalytic</note>
    </ligand>
</feature>